<dbReference type="EMBL" id="QURH01000255">
    <property type="protein sequence ID" value="RFU40829.1"/>
    <property type="molecule type" value="Genomic_DNA"/>
</dbReference>
<gene>
    <name evidence="2" type="ORF">DZF91_14960</name>
</gene>
<evidence type="ECO:0000313" key="3">
    <source>
        <dbReference type="Proteomes" id="UP000261811"/>
    </source>
</evidence>
<dbReference type="Pfam" id="PF01738">
    <property type="entry name" value="DLH"/>
    <property type="match status" value="1"/>
</dbReference>
<dbReference type="InterPro" id="IPR051049">
    <property type="entry name" value="Dienelactone_hydrolase-like"/>
</dbReference>
<dbReference type="SUPFAM" id="SSF53474">
    <property type="entry name" value="alpha/beta-Hydrolases"/>
    <property type="match status" value="1"/>
</dbReference>
<organism evidence="2 3">
    <name type="scientific">Actinomadura logoneensis</name>
    <dbReference type="NCBI Taxonomy" id="2293572"/>
    <lineage>
        <taxon>Bacteria</taxon>
        <taxon>Bacillati</taxon>
        <taxon>Actinomycetota</taxon>
        <taxon>Actinomycetes</taxon>
        <taxon>Streptosporangiales</taxon>
        <taxon>Thermomonosporaceae</taxon>
        <taxon>Actinomadura</taxon>
    </lineage>
</organism>
<dbReference type="Proteomes" id="UP000261811">
    <property type="component" value="Unassembled WGS sequence"/>
</dbReference>
<protein>
    <submittedName>
        <fullName evidence="2">Dienelactone hydrolase</fullName>
    </submittedName>
</protein>
<dbReference type="RefSeq" id="WP_117358079.1">
    <property type="nucleotide sequence ID" value="NZ_QURH01000255.1"/>
</dbReference>
<accession>A0A372JLL5</accession>
<comment type="caution">
    <text evidence="2">The sequence shown here is derived from an EMBL/GenBank/DDBJ whole genome shotgun (WGS) entry which is preliminary data.</text>
</comment>
<dbReference type="GO" id="GO:0016787">
    <property type="term" value="F:hydrolase activity"/>
    <property type="evidence" value="ECO:0007669"/>
    <property type="project" value="UniProtKB-KW"/>
</dbReference>
<sequence>MVSVALFHHVQGLTPGVLEFAETLRAAGHEVVTPDLFEGRTFPTLEDGVAYAEGELGTAETMRRAGAVTAEVYAGFSFGAVAAQYLAQTRPDARGALLYEGAIPPRFFDVPWPVGKPAQVHVGRDDPWAPQDEYDLFVQAAGAELYLYDAPGHLFADSSLPSYDPDATGRLVERTLDFLRALEPTAV</sequence>
<dbReference type="PANTHER" id="PTHR46623:SF6">
    <property type="entry name" value="ALPHA_BETA-HYDROLASES SUPERFAMILY PROTEIN"/>
    <property type="match status" value="1"/>
</dbReference>
<dbReference type="InterPro" id="IPR029058">
    <property type="entry name" value="AB_hydrolase_fold"/>
</dbReference>
<keyword evidence="2" id="KW-0378">Hydrolase</keyword>
<dbReference type="AlphaFoldDB" id="A0A372JLL5"/>
<feature type="domain" description="Dienelactone hydrolase" evidence="1">
    <location>
        <begin position="4"/>
        <end position="181"/>
    </location>
</feature>
<dbReference type="PANTHER" id="PTHR46623">
    <property type="entry name" value="CARBOXYMETHYLENEBUTENOLIDASE-RELATED"/>
    <property type="match status" value="1"/>
</dbReference>
<dbReference type="Gene3D" id="3.40.50.1820">
    <property type="entry name" value="alpha/beta hydrolase"/>
    <property type="match status" value="1"/>
</dbReference>
<name>A0A372JLL5_9ACTN</name>
<evidence type="ECO:0000313" key="2">
    <source>
        <dbReference type="EMBL" id="RFU40829.1"/>
    </source>
</evidence>
<proteinExistence type="predicted"/>
<dbReference type="InterPro" id="IPR002925">
    <property type="entry name" value="Dienelactn_hydro"/>
</dbReference>
<reference evidence="2 3" key="1">
    <citation type="submission" date="2018-08" db="EMBL/GenBank/DDBJ databases">
        <title>Actinomadura jelena sp. nov., a novel Actinomycete isolated from soil in Chad.</title>
        <authorList>
            <person name="Shi L."/>
        </authorList>
    </citation>
    <scope>NUCLEOTIDE SEQUENCE [LARGE SCALE GENOMIC DNA]</scope>
    <source>
        <strain evidence="2 3">NEAU-G17</strain>
    </source>
</reference>
<keyword evidence="3" id="KW-1185">Reference proteome</keyword>
<dbReference type="OrthoDB" id="2834584at2"/>
<evidence type="ECO:0000259" key="1">
    <source>
        <dbReference type="Pfam" id="PF01738"/>
    </source>
</evidence>